<evidence type="ECO:0000256" key="4">
    <source>
        <dbReference type="ARBA" id="ARBA00022989"/>
    </source>
</evidence>
<keyword evidence="4" id="KW-1133">Transmembrane helix</keyword>
<keyword evidence="5" id="KW-0472">Membrane</keyword>
<evidence type="ECO:0000256" key="6">
    <source>
        <dbReference type="SAM" id="Coils"/>
    </source>
</evidence>
<keyword evidence="3" id="KW-0812">Transmembrane</keyword>
<proteinExistence type="inferred from homology"/>
<organism evidence="7 8">
    <name type="scientific">Terrimonas rubra</name>
    <dbReference type="NCBI Taxonomy" id="1035890"/>
    <lineage>
        <taxon>Bacteria</taxon>
        <taxon>Pseudomonadati</taxon>
        <taxon>Bacteroidota</taxon>
        <taxon>Chitinophagia</taxon>
        <taxon>Chitinophagales</taxon>
        <taxon>Chitinophagaceae</taxon>
        <taxon>Terrimonas</taxon>
    </lineage>
</organism>
<dbReference type="PANTHER" id="PTHR34478:SF2">
    <property type="entry name" value="MEMBRANE PROTEIN"/>
    <property type="match status" value="1"/>
</dbReference>
<gene>
    <name evidence="7" type="ORF">ACFS6H_08390</name>
</gene>
<keyword evidence="6" id="KW-0175">Coiled coil</keyword>
<evidence type="ECO:0000313" key="8">
    <source>
        <dbReference type="Proteomes" id="UP001597511"/>
    </source>
</evidence>
<comment type="similarity">
    <text evidence="2">Belongs to the LemA family.</text>
</comment>
<dbReference type="InterPro" id="IPR023353">
    <property type="entry name" value="LemA-like_dom_sf"/>
</dbReference>
<dbReference type="Proteomes" id="UP001597511">
    <property type="component" value="Unassembled WGS sequence"/>
</dbReference>
<sequence>MNKKLGLYILLGIVLVAGLYTATSYNRFINKQENVNKYWADVQRTYQRRADLIPSLVQTVKGMANYEKETLEKITELRNRITGASLNTDASPESIALQEQLQQELAVNANRLIATVEAYPNLRGTEGFLNLQTQMEGTERRIKVARQDYNEAVNEYNVRVRTFPSSMTAKLFGFTVKPPFAADAGTEKAIEIKFK</sequence>
<evidence type="ECO:0000256" key="1">
    <source>
        <dbReference type="ARBA" id="ARBA00004167"/>
    </source>
</evidence>
<feature type="coiled-coil region" evidence="6">
    <location>
        <begin position="128"/>
        <end position="155"/>
    </location>
</feature>
<evidence type="ECO:0000313" key="7">
    <source>
        <dbReference type="EMBL" id="MFD2919720.1"/>
    </source>
</evidence>
<evidence type="ECO:0000256" key="5">
    <source>
        <dbReference type="ARBA" id="ARBA00023136"/>
    </source>
</evidence>
<dbReference type="InterPro" id="IPR007156">
    <property type="entry name" value="MamQ_LemA"/>
</dbReference>
<dbReference type="SUPFAM" id="SSF140478">
    <property type="entry name" value="LemA-like"/>
    <property type="match status" value="1"/>
</dbReference>
<dbReference type="Pfam" id="PF04011">
    <property type="entry name" value="LemA"/>
    <property type="match status" value="1"/>
</dbReference>
<dbReference type="PANTHER" id="PTHR34478">
    <property type="entry name" value="PROTEIN LEMA"/>
    <property type="match status" value="1"/>
</dbReference>
<reference evidence="8" key="1">
    <citation type="journal article" date="2019" name="Int. J. Syst. Evol. Microbiol.">
        <title>The Global Catalogue of Microorganisms (GCM) 10K type strain sequencing project: providing services to taxonomists for standard genome sequencing and annotation.</title>
        <authorList>
            <consortium name="The Broad Institute Genomics Platform"/>
            <consortium name="The Broad Institute Genome Sequencing Center for Infectious Disease"/>
            <person name="Wu L."/>
            <person name="Ma J."/>
        </authorList>
    </citation>
    <scope>NUCLEOTIDE SEQUENCE [LARGE SCALE GENOMIC DNA]</scope>
    <source>
        <strain evidence="8">KCTC 23299</strain>
    </source>
</reference>
<dbReference type="EMBL" id="JBHUOZ010000001">
    <property type="protein sequence ID" value="MFD2919720.1"/>
    <property type="molecule type" value="Genomic_DNA"/>
</dbReference>
<evidence type="ECO:0000256" key="2">
    <source>
        <dbReference type="ARBA" id="ARBA00008854"/>
    </source>
</evidence>
<evidence type="ECO:0000256" key="3">
    <source>
        <dbReference type="ARBA" id="ARBA00022692"/>
    </source>
</evidence>
<name>A0ABW6A5G2_9BACT</name>
<comment type="caution">
    <text evidence="7">The sequence shown here is derived from an EMBL/GenBank/DDBJ whole genome shotgun (WGS) entry which is preliminary data.</text>
</comment>
<dbReference type="RefSeq" id="WP_386097185.1">
    <property type="nucleotide sequence ID" value="NZ_JBHUOZ010000001.1"/>
</dbReference>
<protein>
    <submittedName>
        <fullName evidence="7">LemA family protein</fullName>
    </submittedName>
</protein>
<accession>A0ABW6A5G2</accession>
<dbReference type="Gene3D" id="1.20.1440.20">
    <property type="entry name" value="LemA-like domain"/>
    <property type="match status" value="1"/>
</dbReference>
<keyword evidence="8" id="KW-1185">Reference proteome</keyword>
<comment type="subcellular location">
    <subcellularLocation>
        <location evidence="1">Membrane</location>
        <topology evidence="1">Single-pass membrane protein</topology>
    </subcellularLocation>
</comment>